<dbReference type="InterPro" id="IPR002292">
    <property type="entry name" value="Orn/put_carbamltrans"/>
</dbReference>
<comment type="catalytic activity">
    <reaction evidence="9 10">
        <text>carbamoyl phosphate + L-ornithine = L-citrulline + phosphate + H(+)</text>
        <dbReference type="Rhea" id="RHEA:19513"/>
        <dbReference type="ChEBI" id="CHEBI:15378"/>
        <dbReference type="ChEBI" id="CHEBI:43474"/>
        <dbReference type="ChEBI" id="CHEBI:46911"/>
        <dbReference type="ChEBI" id="CHEBI:57743"/>
        <dbReference type="ChEBI" id="CHEBI:58228"/>
        <dbReference type="EC" id="2.1.3.3"/>
    </reaction>
</comment>
<gene>
    <name evidence="14" type="primary">argF</name>
    <name evidence="14" type="ORF">G4D64_04710</name>
    <name evidence="13" type="ORF">H1Z61_04745</name>
</gene>
<keyword evidence="15" id="KW-1185">Reference proteome</keyword>
<dbReference type="NCBIfam" id="NF001986">
    <property type="entry name" value="PRK00779.1"/>
    <property type="match status" value="1"/>
</dbReference>
<dbReference type="PROSITE" id="PS00097">
    <property type="entry name" value="CARBAMOYLTRANSFERASE"/>
    <property type="match status" value="1"/>
</dbReference>
<comment type="caution">
    <text evidence="14">The sequence shown here is derived from an EMBL/GenBank/DDBJ whole genome shotgun (WGS) entry which is preliminary data.</text>
</comment>
<sequence>MNTVEAMPLNVNLKGQDFLTLANFSTETIQSLLANAKKIKNLHLRGKSYTPLQGKILGMIFEKPSTRTRVSFEAGMLQLGGHAIYLNSHDMQLGRGETIEDTAKVLSQYVDAIMIRTFSHDIIEKLAAHATIPIINGLTDMFHPCQAMADLLTILEQKGTFKGLKLVYVGDGNNVSHSLMLASAKVGMDCVIACPKGFEPDESVIKLAKSIASENGSTIKITNDPLSGVTGADIIYTDVWTSMGHEEDEGKIKYFKEYQVNEKLVMNAKKDYLFMHCLPAHRELEVTKEVIDGPNSVVFQQAGNRLHIQKAILTEILKK</sequence>
<dbReference type="InterPro" id="IPR006132">
    <property type="entry name" value="Asp/Orn_carbamoyltranf_P-bd"/>
</dbReference>
<dbReference type="GO" id="GO:0042450">
    <property type="term" value="P:L-arginine biosynthetic process via ornithine"/>
    <property type="evidence" value="ECO:0007669"/>
    <property type="project" value="UniProtKB-UniRule"/>
</dbReference>
<feature type="domain" description="Aspartate/ornithine carbamoyltransferase carbamoyl-P binding" evidence="12">
    <location>
        <begin position="17"/>
        <end position="156"/>
    </location>
</feature>
<reference evidence="13 16" key="2">
    <citation type="submission" date="2020-07" db="EMBL/GenBank/DDBJ databases">
        <authorList>
            <person name="Feng H."/>
        </authorList>
    </citation>
    <scope>NUCLEOTIDE SEQUENCE [LARGE SCALE GENOMIC DNA]</scope>
    <source>
        <strain evidence="13">S-12</strain>
        <strain evidence="16">s-12</strain>
    </source>
</reference>
<feature type="binding site" evidence="10">
    <location>
        <position position="92"/>
    </location>
    <ligand>
        <name>carbamoyl phosphate</name>
        <dbReference type="ChEBI" id="CHEBI:58228"/>
    </ligand>
</feature>
<evidence type="ECO:0000256" key="6">
    <source>
        <dbReference type="ARBA" id="ARBA00016634"/>
    </source>
</evidence>
<feature type="binding site" evidence="10">
    <location>
        <begin position="242"/>
        <end position="243"/>
    </location>
    <ligand>
        <name>L-ornithine</name>
        <dbReference type="ChEBI" id="CHEBI:46911"/>
    </ligand>
</feature>
<dbReference type="FunFam" id="3.40.50.1370:FF:000008">
    <property type="entry name" value="Ornithine carbamoyltransferase"/>
    <property type="match status" value="1"/>
</dbReference>
<evidence type="ECO:0000256" key="10">
    <source>
        <dbReference type="HAMAP-Rule" id="MF_01109"/>
    </source>
</evidence>
<feature type="binding site" evidence="10">
    <location>
        <begin position="143"/>
        <end position="146"/>
    </location>
    <ligand>
        <name>carbamoyl phosphate</name>
        <dbReference type="ChEBI" id="CHEBI:58228"/>
    </ligand>
</feature>
<organism evidence="14 15">
    <name type="scientific">Bacillus aquiflavi</name>
    <dbReference type="NCBI Taxonomy" id="2672567"/>
    <lineage>
        <taxon>Bacteria</taxon>
        <taxon>Bacillati</taxon>
        <taxon>Bacillota</taxon>
        <taxon>Bacilli</taxon>
        <taxon>Bacillales</taxon>
        <taxon>Bacillaceae</taxon>
        <taxon>Bacillus</taxon>
    </lineage>
</organism>
<dbReference type="GO" id="GO:0004585">
    <property type="term" value="F:ornithine carbamoyltransferase activity"/>
    <property type="evidence" value="ECO:0007669"/>
    <property type="project" value="UniProtKB-UniRule"/>
</dbReference>
<proteinExistence type="inferred from homology"/>
<dbReference type="NCBIfam" id="TIGR00658">
    <property type="entry name" value="orni_carb_tr"/>
    <property type="match status" value="1"/>
</dbReference>
<comment type="similarity">
    <text evidence="4 10">Belongs to the aspartate/ornithine carbamoyltransferase superfamily. OTCase family.</text>
</comment>
<dbReference type="GO" id="GO:0019240">
    <property type="term" value="P:citrulline biosynthetic process"/>
    <property type="evidence" value="ECO:0007669"/>
    <property type="project" value="TreeGrafter"/>
</dbReference>
<evidence type="ECO:0000259" key="12">
    <source>
        <dbReference type="Pfam" id="PF02729"/>
    </source>
</evidence>
<dbReference type="EMBL" id="JAAIWN010000007">
    <property type="protein sequence ID" value="NEY80839.1"/>
    <property type="molecule type" value="Genomic_DNA"/>
</dbReference>
<evidence type="ECO:0000256" key="3">
    <source>
        <dbReference type="ARBA" id="ARBA00004975"/>
    </source>
</evidence>
<evidence type="ECO:0000256" key="4">
    <source>
        <dbReference type="ARBA" id="ARBA00007805"/>
    </source>
</evidence>
<feature type="binding site" evidence="10">
    <location>
        <position position="305"/>
    </location>
    <ligand>
        <name>carbamoyl phosphate</name>
        <dbReference type="ChEBI" id="CHEBI:58228"/>
    </ligand>
</feature>
<evidence type="ECO:0000256" key="2">
    <source>
        <dbReference type="ARBA" id="ARBA00004496"/>
    </source>
</evidence>
<name>A0A6B3VS45_9BACI</name>
<comment type="subcellular location">
    <subcellularLocation>
        <location evidence="2 10">Cytoplasm</location>
    </subcellularLocation>
</comment>
<evidence type="ECO:0000256" key="7">
    <source>
        <dbReference type="ARBA" id="ARBA00022490"/>
    </source>
</evidence>
<evidence type="ECO:0000256" key="8">
    <source>
        <dbReference type="ARBA" id="ARBA00022679"/>
    </source>
</evidence>
<dbReference type="PRINTS" id="PR00102">
    <property type="entry name" value="OTCASE"/>
</dbReference>
<reference evidence="14 15" key="1">
    <citation type="submission" date="2020-02" db="EMBL/GenBank/DDBJ databases">
        <title>Bacillus aquiflavi sp. nov., isolated from yellow water of strong flavor Chinese baijiu in Yibin region of China.</title>
        <authorList>
            <person name="Xie J."/>
        </authorList>
    </citation>
    <scope>NUCLEOTIDE SEQUENCE [LARGE SCALE GENOMIC DNA]</scope>
    <source>
        <strain evidence="14 15">3H-10</strain>
    </source>
</reference>
<dbReference type="Pfam" id="PF02729">
    <property type="entry name" value="OTCace_N"/>
    <property type="match status" value="1"/>
</dbReference>
<comment type="function">
    <text evidence="1">Reversibly catalyzes the transfer of the carbamoyl group from carbamoyl phosphate (CP) to the N(epsilon) atom of ornithine (ORN) to produce L-citrulline.</text>
</comment>
<evidence type="ECO:0000259" key="11">
    <source>
        <dbReference type="Pfam" id="PF00185"/>
    </source>
</evidence>
<evidence type="ECO:0000313" key="14">
    <source>
        <dbReference type="EMBL" id="NEY80839.1"/>
    </source>
</evidence>
<protein>
    <recommendedName>
        <fullName evidence="6 10">Ornithine carbamoyltransferase</fullName>
        <shortName evidence="10">OTCase</shortName>
        <ecNumber evidence="5 10">2.1.3.3</ecNumber>
    </recommendedName>
</protein>
<keyword evidence="7 10" id="KW-0963">Cytoplasm</keyword>
<dbReference type="EC" id="2.1.3.3" evidence="5 10"/>
<dbReference type="GO" id="GO:0005737">
    <property type="term" value="C:cytoplasm"/>
    <property type="evidence" value="ECO:0007669"/>
    <property type="project" value="UniProtKB-SubCell"/>
</dbReference>
<evidence type="ECO:0000313" key="13">
    <source>
        <dbReference type="EMBL" id="MBA4536471.1"/>
    </source>
</evidence>
<dbReference type="PANTHER" id="PTHR45753:SF3">
    <property type="entry name" value="ORNITHINE TRANSCARBAMYLASE, MITOCHONDRIAL"/>
    <property type="match status" value="1"/>
</dbReference>
<dbReference type="InterPro" id="IPR006131">
    <property type="entry name" value="Asp_carbamoyltransf_Asp/Orn-bd"/>
</dbReference>
<dbReference type="AlphaFoldDB" id="A0A6B3VS45"/>
<feature type="domain" description="Aspartate/ornithine carbamoyltransferase Asp/Orn-binding" evidence="11">
    <location>
        <begin position="162"/>
        <end position="314"/>
    </location>
</feature>
<dbReference type="InterPro" id="IPR006130">
    <property type="entry name" value="Asp/Orn_carbamoylTrfase"/>
</dbReference>
<dbReference type="RefSeq" id="WP_163240635.1">
    <property type="nucleotide sequence ID" value="NZ_JAAIWN010000007.1"/>
</dbReference>
<dbReference type="Pfam" id="PF00185">
    <property type="entry name" value="OTCace"/>
    <property type="match status" value="1"/>
</dbReference>
<feature type="binding site" evidence="10">
    <location>
        <begin position="65"/>
        <end position="68"/>
    </location>
    <ligand>
        <name>carbamoyl phosphate</name>
        <dbReference type="ChEBI" id="CHEBI:58228"/>
    </ligand>
</feature>
<feature type="binding site" evidence="10">
    <location>
        <position position="238"/>
    </location>
    <ligand>
        <name>L-ornithine</name>
        <dbReference type="ChEBI" id="CHEBI:46911"/>
    </ligand>
</feature>
<dbReference type="PANTHER" id="PTHR45753">
    <property type="entry name" value="ORNITHINE CARBAMOYLTRANSFERASE, MITOCHONDRIAL"/>
    <property type="match status" value="1"/>
</dbReference>
<dbReference type="Proteomes" id="UP000570010">
    <property type="component" value="Unassembled WGS sequence"/>
</dbReference>
<dbReference type="EMBL" id="JACEIO010000007">
    <property type="protein sequence ID" value="MBA4536471.1"/>
    <property type="molecule type" value="Genomic_DNA"/>
</dbReference>
<feature type="binding site" evidence="10">
    <location>
        <position position="174"/>
    </location>
    <ligand>
        <name>L-ornithine</name>
        <dbReference type="ChEBI" id="CHEBI:46911"/>
    </ligand>
</feature>
<comment type="pathway">
    <text evidence="3">Amino-acid biosynthesis; L-arginine biosynthesis; L-arginine from L-ornithine and carbamoyl phosphate: step 1/3.</text>
</comment>
<evidence type="ECO:0000256" key="5">
    <source>
        <dbReference type="ARBA" id="ARBA00013007"/>
    </source>
</evidence>
<dbReference type="InterPro" id="IPR036901">
    <property type="entry name" value="Asp/Orn_carbamoylTrfase_sf"/>
</dbReference>
<evidence type="ECO:0000313" key="15">
    <source>
        <dbReference type="Proteomes" id="UP000472971"/>
    </source>
</evidence>
<evidence type="ECO:0000256" key="9">
    <source>
        <dbReference type="ARBA" id="ARBA00048772"/>
    </source>
</evidence>
<dbReference type="HAMAP" id="MF_01109">
    <property type="entry name" value="OTCase"/>
    <property type="match status" value="1"/>
</dbReference>
<dbReference type="Proteomes" id="UP000472971">
    <property type="component" value="Unassembled WGS sequence"/>
</dbReference>
<evidence type="ECO:0000313" key="16">
    <source>
        <dbReference type="Proteomes" id="UP000570010"/>
    </source>
</evidence>
<feature type="binding site" evidence="10">
    <location>
        <begin position="277"/>
        <end position="278"/>
    </location>
    <ligand>
        <name>carbamoyl phosphate</name>
        <dbReference type="ChEBI" id="CHEBI:58228"/>
    </ligand>
</feature>
<dbReference type="PRINTS" id="PR00100">
    <property type="entry name" value="AOTCASE"/>
</dbReference>
<feature type="binding site" evidence="10">
    <location>
        <position position="116"/>
    </location>
    <ligand>
        <name>carbamoyl phosphate</name>
        <dbReference type="ChEBI" id="CHEBI:58228"/>
    </ligand>
</feature>
<keyword evidence="8 10" id="KW-0808">Transferase</keyword>
<dbReference type="InterPro" id="IPR024904">
    <property type="entry name" value="OTCase_ArgI"/>
</dbReference>
<dbReference type="SUPFAM" id="SSF53671">
    <property type="entry name" value="Aspartate/ornithine carbamoyltransferase"/>
    <property type="match status" value="1"/>
</dbReference>
<accession>A0A6B3VS45</accession>
<evidence type="ECO:0000256" key="1">
    <source>
        <dbReference type="ARBA" id="ARBA00003822"/>
    </source>
</evidence>
<dbReference type="FunFam" id="3.40.50.1370:FF:000016">
    <property type="entry name" value="Ornithine carbamoyltransferase"/>
    <property type="match status" value="1"/>
</dbReference>
<dbReference type="Gene3D" id="3.40.50.1370">
    <property type="entry name" value="Aspartate/ornithine carbamoyltransferase"/>
    <property type="match status" value="2"/>
</dbReference>
<dbReference type="GO" id="GO:0016597">
    <property type="term" value="F:amino acid binding"/>
    <property type="evidence" value="ECO:0007669"/>
    <property type="project" value="InterPro"/>
</dbReference>